<evidence type="ECO:0000313" key="2">
    <source>
        <dbReference type="Proteomes" id="UP001234297"/>
    </source>
</evidence>
<keyword evidence="2" id="KW-1185">Reference proteome</keyword>
<name>A0ACC2L920_PERAE</name>
<dbReference type="Proteomes" id="UP001234297">
    <property type="component" value="Chromosome 7"/>
</dbReference>
<reference evidence="1 2" key="1">
    <citation type="journal article" date="2022" name="Hortic Res">
        <title>A haplotype resolved chromosomal level avocado genome allows analysis of novel avocado genes.</title>
        <authorList>
            <person name="Nath O."/>
            <person name="Fletcher S.J."/>
            <person name="Hayward A."/>
            <person name="Shaw L.M."/>
            <person name="Masouleh A.K."/>
            <person name="Furtado A."/>
            <person name="Henry R.J."/>
            <person name="Mitter N."/>
        </authorList>
    </citation>
    <scope>NUCLEOTIDE SEQUENCE [LARGE SCALE GENOMIC DNA]</scope>
    <source>
        <strain evidence="2">cv. Hass</strain>
    </source>
</reference>
<sequence>MALTAKHKIGFVDESIKEPSGDKPDELQQWKRCNNLVKTWLLGSMSKEIASSIIHCKDARQMWLDLQERFSHVNTVQLFHIENEIHDCIQGSMTRVAACRKIKEIASYMETQKTMKFLMGLNDSYATVRRNTLLLEPLPTVNKAYSLVLPHERQAKISIGKTSTQPEAAVFAVKKPSHESEQKRGAFGVQSATRRTTTPKIAALISNALFVVGKDLRLGKMIGTGCEREGLYYLDQPRNMQLRSHSSL</sequence>
<organism evidence="1 2">
    <name type="scientific">Persea americana</name>
    <name type="common">Avocado</name>
    <dbReference type="NCBI Taxonomy" id="3435"/>
    <lineage>
        <taxon>Eukaryota</taxon>
        <taxon>Viridiplantae</taxon>
        <taxon>Streptophyta</taxon>
        <taxon>Embryophyta</taxon>
        <taxon>Tracheophyta</taxon>
        <taxon>Spermatophyta</taxon>
        <taxon>Magnoliopsida</taxon>
        <taxon>Magnoliidae</taxon>
        <taxon>Laurales</taxon>
        <taxon>Lauraceae</taxon>
        <taxon>Persea</taxon>
    </lineage>
</organism>
<accession>A0ACC2L920</accession>
<comment type="caution">
    <text evidence="1">The sequence shown here is derived from an EMBL/GenBank/DDBJ whole genome shotgun (WGS) entry which is preliminary data.</text>
</comment>
<proteinExistence type="predicted"/>
<evidence type="ECO:0000313" key="1">
    <source>
        <dbReference type="EMBL" id="KAJ8629842.1"/>
    </source>
</evidence>
<protein>
    <submittedName>
        <fullName evidence="1">Uncharacterized protein</fullName>
    </submittedName>
</protein>
<dbReference type="EMBL" id="CM056815">
    <property type="protein sequence ID" value="KAJ8629842.1"/>
    <property type="molecule type" value="Genomic_DNA"/>
</dbReference>
<gene>
    <name evidence="1" type="ORF">MRB53_023165</name>
</gene>